<organism evidence="2 3">
    <name type="scientific">Leptospira noguchii</name>
    <dbReference type="NCBI Taxonomy" id="28182"/>
    <lineage>
        <taxon>Bacteria</taxon>
        <taxon>Pseudomonadati</taxon>
        <taxon>Spirochaetota</taxon>
        <taxon>Spirochaetia</taxon>
        <taxon>Leptospirales</taxon>
        <taxon>Leptospiraceae</taxon>
        <taxon>Leptospira</taxon>
    </lineage>
</organism>
<feature type="transmembrane region" description="Helical" evidence="1">
    <location>
        <begin position="6"/>
        <end position="25"/>
    </location>
</feature>
<evidence type="ECO:0000256" key="1">
    <source>
        <dbReference type="SAM" id="Phobius"/>
    </source>
</evidence>
<protein>
    <submittedName>
        <fullName evidence="2">Uncharacterized protein</fullName>
    </submittedName>
</protein>
<sequence>MYNKNFNIIIYYYILFQKYFIFLLLRACPETSKCRNYCILLKISKE</sequence>
<accession>M6VFI8</accession>
<dbReference type="AntiFam" id="ANF00056">
    <property type="entry name" value="Translation of DNA repeat"/>
</dbReference>
<evidence type="ECO:0000313" key="2">
    <source>
        <dbReference type="EMBL" id="EMO55605.1"/>
    </source>
</evidence>
<comment type="caution">
    <text evidence="2">The sequence shown here is derived from an EMBL/GenBank/DDBJ whole genome shotgun (WGS) entry which is preliminary data.</text>
</comment>
<dbReference type="Proteomes" id="UP000012112">
    <property type="component" value="Unassembled WGS sequence"/>
</dbReference>
<name>M6VFI8_9LEPT</name>
<dbReference type="AlphaFoldDB" id="M6VFI8"/>
<gene>
    <name evidence="2" type="ORF">LEP1GSC172_2169</name>
</gene>
<dbReference type="EMBL" id="AKWD02000006">
    <property type="protein sequence ID" value="EMO55605.1"/>
    <property type="molecule type" value="Genomic_DNA"/>
</dbReference>
<keyword evidence="1" id="KW-1133">Transmembrane helix</keyword>
<keyword evidence="1" id="KW-0812">Transmembrane</keyword>
<evidence type="ECO:0000313" key="3">
    <source>
        <dbReference type="Proteomes" id="UP000012112"/>
    </source>
</evidence>
<proteinExistence type="predicted"/>
<reference evidence="2 3" key="1">
    <citation type="submission" date="2013-01" db="EMBL/GenBank/DDBJ databases">
        <authorList>
            <person name="Harkins D.M."/>
            <person name="Durkin A.S."/>
            <person name="Brinkac L.M."/>
            <person name="Haft D.H."/>
            <person name="Selengut J.D."/>
            <person name="Sanka R."/>
            <person name="DePew J."/>
            <person name="Purushe J."/>
            <person name="Matthias M.A."/>
            <person name="Vinetz J.M."/>
            <person name="Sutton G.G."/>
            <person name="Nierman W.C."/>
            <person name="Fouts D.E."/>
        </authorList>
    </citation>
    <scope>NUCLEOTIDE SEQUENCE [LARGE SCALE GENOMIC DNA]</scope>
    <source>
        <strain evidence="2 3">HAI1536</strain>
    </source>
</reference>
<keyword evidence="1" id="KW-0472">Membrane</keyword>